<dbReference type="GO" id="GO:0044281">
    <property type="term" value="P:small molecule metabolic process"/>
    <property type="evidence" value="ECO:0007669"/>
    <property type="project" value="UniProtKB-ARBA"/>
</dbReference>
<feature type="domain" description="Fumarylacetoacetase-like C-terminal" evidence="3">
    <location>
        <begin position="214"/>
        <end position="359"/>
    </location>
</feature>
<comment type="similarity">
    <text evidence="1">Belongs to the FAH family.</text>
</comment>
<keyword evidence="2" id="KW-0479">Metal-binding</keyword>
<dbReference type="EMBL" id="CP040818">
    <property type="protein sequence ID" value="QDL92591.1"/>
    <property type="molecule type" value="Genomic_DNA"/>
</dbReference>
<evidence type="ECO:0000259" key="3">
    <source>
        <dbReference type="Pfam" id="PF01557"/>
    </source>
</evidence>
<dbReference type="PANTHER" id="PTHR42796">
    <property type="entry name" value="FUMARYLACETOACETATE HYDROLASE DOMAIN-CONTAINING PROTEIN 2A-RELATED"/>
    <property type="match status" value="1"/>
</dbReference>
<proteinExistence type="inferred from homology"/>
<dbReference type="GO" id="GO:0046872">
    <property type="term" value="F:metal ion binding"/>
    <property type="evidence" value="ECO:0007669"/>
    <property type="project" value="UniProtKB-KW"/>
</dbReference>
<dbReference type="SUPFAM" id="SSF56529">
    <property type="entry name" value="FAH"/>
    <property type="match status" value="1"/>
</dbReference>
<organism evidence="4 5">
    <name type="scientific">Paroceanicella profunda</name>
    <dbReference type="NCBI Taxonomy" id="2579971"/>
    <lineage>
        <taxon>Bacteria</taxon>
        <taxon>Pseudomonadati</taxon>
        <taxon>Pseudomonadota</taxon>
        <taxon>Alphaproteobacteria</taxon>
        <taxon>Rhodobacterales</taxon>
        <taxon>Paracoccaceae</taxon>
        <taxon>Paroceanicella</taxon>
    </lineage>
</organism>
<dbReference type="OrthoDB" id="9779415at2"/>
<evidence type="ECO:0000256" key="1">
    <source>
        <dbReference type="ARBA" id="ARBA00010211"/>
    </source>
</evidence>
<dbReference type="Proteomes" id="UP000305888">
    <property type="component" value="Chromosome"/>
</dbReference>
<dbReference type="AlphaFoldDB" id="A0A5B8FHL8"/>
<dbReference type="Gene3D" id="3.90.850.10">
    <property type="entry name" value="Fumarylacetoacetase-like, C-terminal domain"/>
    <property type="match status" value="1"/>
</dbReference>
<dbReference type="InterPro" id="IPR011234">
    <property type="entry name" value="Fumarylacetoacetase-like_C"/>
</dbReference>
<keyword evidence="4" id="KW-0378">Hydrolase</keyword>
<keyword evidence="5" id="KW-1185">Reference proteome</keyword>
<dbReference type="KEGG" id="ppru:FDP22_12825"/>
<dbReference type="RefSeq" id="WP_138574188.1">
    <property type="nucleotide sequence ID" value="NZ_CP040818.1"/>
</dbReference>
<gene>
    <name evidence="4" type="ORF">FDP22_12825</name>
</gene>
<dbReference type="GO" id="GO:0016787">
    <property type="term" value="F:hydrolase activity"/>
    <property type="evidence" value="ECO:0007669"/>
    <property type="project" value="UniProtKB-KW"/>
</dbReference>
<dbReference type="InterPro" id="IPR036663">
    <property type="entry name" value="Fumarylacetoacetase_C_sf"/>
</dbReference>
<dbReference type="PANTHER" id="PTHR42796:SF7">
    <property type="entry name" value="2-DEHYDRO-3-DEOXY-D-ARABINONATE DEHYDRATASE"/>
    <property type="match status" value="1"/>
</dbReference>
<evidence type="ECO:0000313" key="4">
    <source>
        <dbReference type="EMBL" id="QDL92591.1"/>
    </source>
</evidence>
<evidence type="ECO:0000313" key="5">
    <source>
        <dbReference type="Proteomes" id="UP000305888"/>
    </source>
</evidence>
<accession>A0A5B8FHL8</accession>
<reference evidence="4 5" key="1">
    <citation type="submission" date="2019-06" db="EMBL/GenBank/DDBJ databases">
        <title>Genome sequence of Rhodobacteraceae bacterium D4M1.</title>
        <authorList>
            <person name="Cao J."/>
        </authorList>
    </citation>
    <scope>NUCLEOTIDE SEQUENCE [LARGE SCALE GENOMIC DNA]</scope>
    <source>
        <strain evidence="4 5">D4M1</strain>
    </source>
</reference>
<protein>
    <submittedName>
        <fullName evidence="4">Fumarylacetoacetate hydrolase family protein</fullName>
    </submittedName>
</protein>
<sequence>MKSLNTAEILPRDAGALLIGRVHLEALGGPVPVLVRDGVLHDISGLAPTVSMLLERDDLVSALDGAFPALGPIQAFLDGALAESGDRLLAPCDLQVLKAAGVTFASSMIERVVEEQAKGDPAAAETIRAKLAPVLGDSLRGLEPGSDKAMEVKRVLVEMGMWSQYLEVGIGPDAEVFTKAPVLSAMGCGARIGVHPKSHWNNPEPELVLAVDSRGTVRGVTLGNDVNLRDFEGRSALLLSKAKDNNASAAIGPFIRLFDAGFTMADAEKISVRLNVRGADDGFVMDGISPMSEISRRPIDIVNQTLNADHQYPDGFMLYLGTLFAPTQDRGAPGAGFTHKVGDRVEISAPELGALVNWVDLSGTCPPWKYGVTALMQSLSKRNLI</sequence>
<evidence type="ECO:0000256" key="2">
    <source>
        <dbReference type="ARBA" id="ARBA00022723"/>
    </source>
</evidence>
<dbReference type="Pfam" id="PF01557">
    <property type="entry name" value="FAA_hydrolase"/>
    <property type="match status" value="1"/>
</dbReference>
<dbReference type="InterPro" id="IPR051121">
    <property type="entry name" value="FAH"/>
</dbReference>
<name>A0A5B8FHL8_9RHOB</name>